<sequence>MAIHHARPGEVFDLAHPQQEVPNSQSTALFRTDDIEVIRRVLRAGEKVPEHCVDGDMTLQCLSGAVRVSAHGATQALAPGKLMYVAARAPYQLEGDGGEGVVLMTIVRVREKGA</sequence>
<dbReference type="AlphaFoldDB" id="A0A934W2V3"/>
<name>A0A934W2V3_9BURK</name>
<dbReference type="InterPro" id="IPR011051">
    <property type="entry name" value="RmlC_Cupin_sf"/>
</dbReference>
<dbReference type="RefSeq" id="WP_200594445.1">
    <property type="nucleotide sequence ID" value="NZ_JAEPBG010000008.1"/>
</dbReference>
<dbReference type="Proteomes" id="UP000622890">
    <property type="component" value="Unassembled WGS sequence"/>
</dbReference>
<gene>
    <name evidence="1" type="ORF">JJB74_19085</name>
</gene>
<evidence type="ECO:0008006" key="3">
    <source>
        <dbReference type="Google" id="ProtNLM"/>
    </source>
</evidence>
<dbReference type="EMBL" id="JAEPBG010000008">
    <property type="protein sequence ID" value="MBK4736736.1"/>
    <property type="molecule type" value="Genomic_DNA"/>
</dbReference>
<evidence type="ECO:0000313" key="1">
    <source>
        <dbReference type="EMBL" id="MBK4736736.1"/>
    </source>
</evidence>
<reference evidence="1" key="1">
    <citation type="submission" date="2021-01" db="EMBL/GenBank/DDBJ databases">
        <title>Genome sequence of strain Noviherbaspirillum sp. DKR-6.</title>
        <authorList>
            <person name="Chaudhary D.K."/>
        </authorList>
    </citation>
    <scope>NUCLEOTIDE SEQUENCE</scope>
    <source>
        <strain evidence="1">DKR-6</strain>
    </source>
</reference>
<dbReference type="InterPro" id="IPR014710">
    <property type="entry name" value="RmlC-like_jellyroll"/>
</dbReference>
<keyword evidence="2" id="KW-1185">Reference proteome</keyword>
<proteinExistence type="predicted"/>
<evidence type="ECO:0000313" key="2">
    <source>
        <dbReference type="Proteomes" id="UP000622890"/>
    </source>
</evidence>
<dbReference type="SUPFAM" id="SSF51182">
    <property type="entry name" value="RmlC-like cupins"/>
    <property type="match status" value="1"/>
</dbReference>
<accession>A0A934W2V3</accession>
<organism evidence="1 2">
    <name type="scientific">Noviherbaspirillum pedocola</name>
    <dbReference type="NCBI Taxonomy" id="2801341"/>
    <lineage>
        <taxon>Bacteria</taxon>
        <taxon>Pseudomonadati</taxon>
        <taxon>Pseudomonadota</taxon>
        <taxon>Betaproteobacteria</taxon>
        <taxon>Burkholderiales</taxon>
        <taxon>Oxalobacteraceae</taxon>
        <taxon>Noviherbaspirillum</taxon>
    </lineage>
</organism>
<dbReference type="Gene3D" id="2.60.120.10">
    <property type="entry name" value="Jelly Rolls"/>
    <property type="match status" value="1"/>
</dbReference>
<comment type="caution">
    <text evidence="1">The sequence shown here is derived from an EMBL/GenBank/DDBJ whole genome shotgun (WGS) entry which is preliminary data.</text>
</comment>
<protein>
    <recommendedName>
        <fullName evidence="3">Cupin 2 conserved barrel domain-containing protein</fullName>
    </recommendedName>
</protein>